<comment type="subcellular location">
    <subcellularLocation>
        <location evidence="1">Cell membrane</location>
        <topology evidence="1">Multi-pass membrane protein</topology>
    </subcellularLocation>
</comment>
<evidence type="ECO:0008006" key="10">
    <source>
        <dbReference type="Google" id="ProtNLM"/>
    </source>
</evidence>
<dbReference type="AlphaFoldDB" id="A0A512BAS9"/>
<dbReference type="PANTHER" id="PTHR33452">
    <property type="entry name" value="OXIDOREDUCTASE CATD-RELATED"/>
    <property type="match status" value="1"/>
</dbReference>
<gene>
    <name evidence="8" type="ORF">SAE01_15210</name>
</gene>
<dbReference type="RefSeq" id="WP_147203138.1">
    <property type="nucleotide sequence ID" value="NZ_BJYT01000005.1"/>
</dbReference>
<keyword evidence="5 7" id="KW-1133">Transmembrane helix</keyword>
<dbReference type="EMBL" id="BJYT01000005">
    <property type="protein sequence ID" value="GEO09025.1"/>
    <property type="molecule type" value="Genomic_DNA"/>
</dbReference>
<name>A0A512BAS9_9BACT</name>
<reference evidence="8 9" key="1">
    <citation type="submission" date="2019-07" db="EMBL/GenBank/DDBJ databases">
        <title>Whole genome shotgun sequence of Segetibacter aerophilus NBRC 106135.</title>
        <authorList>
            <person name="Hosoyama A."/>
            <person name="Uohara A."/>
            <person name="Ohji S."/>
            <person name="Ichikawa N."/>
        </authorList>
    </citation>
    <scope>NUCLEOTIDE SEQUENCE [LARGE SCALE GENOMIC DNA]</scope>
    <source>
        <strain evidence="8 9">NBRC 106135</strain>
    </source>
</reference>
<keyword evidence="4 7" id="KW-0812">Transmembrane</keyword>
<dbReference type="Pfam" id="PF07681">
    <property type="entry name" value="DoxX"/>
    <property type="match status" value="1"/>
</dbReference>
<dbReference type="Proteomes" id="UP000321513">
    <property type="component" value="Unassembled WGS sequence"/>
</dbReference>
<keyword evidence="3" id="KW-1003">Cell membrane</keyword>
<dbReference type="PANTHER" id="PTHR33452:SF1">
    <property type="entry name" value="INNER MEMBRANE PROTEIN YPHA-RELATED"/>
    <property type="match status" value="1"/>
</dbReference>
<feature type="transmembrane region" description="Helical" evidence="7">
    <location>
        <begin position="87"/>
        <end position="104"/>
    </location>
</feature>
<protein>
    <recommendedName>
        <fullName evidence="10">DoxX family protein</fullName>
    </recommendedName>
</protein>
<dbReference type="GO" id="GO:0005886">
    <property type="term" value="C:plasma membrane"/>
    <property type="evidence" value="ECO:0007669"/>
    <property type="project" value="UniProtKB-SubCell"/>
</dbReference>
<comment type="similarity">
    <text evidence="2">Belongs to the DoxX family.</text>
</comment>
<feature type="transmembrane region" description="Helical" evidence="7">
    <location>
        <begin position="116"/>
        <end position="136"/>
    </location>
</feature>
<dbReference type="OrthoDB" id="680764at2"/>
<dbReference type="InterPro" id="IPR051907">
    <property type="entry name" value="DoxX-like_oxidoreductase"/>
</dbReference>
<accession>A0A512BAS9</accession>
<comment type="caution">
    <text evidence="8">The sequence shown here is derived from an EMBL/GenBank/DDBJ whole genome shotgun (WGS) entry which is preliminary data.</text>
</comment>
<organism evidence="8 9">
    <name type="scientific">Segetibacter aerophilus</name>
    <dbReference type="NCBI Taxonomy" id="670293"/>
    <lineage>
        <taxon>Bacteria</taxon>
        <taxon>Pseudomonadati</taxon>
        <taxon>Bacteroidota</taxon>
        <taxon>Chitinophagia</taxon>
        <taxon>Chitinophagales</taxon>
        <taxon>Chitinophagaceae</taxon>
        <taxon>Segetibacter</taxon>
    </lineage>
</organism>
<feature type="transmembrane region" description="Helical" evidence="7">
    <location>
        <begin position="21"/>
        <end position="40"/>
    </location>
</feature>
<evidence type="ECO:0000256" key="4">
    <source>
        <dbReference type="ARBA" id="ARBA00022692"/>
    </source>
</evidence>
<evidence type="ECO:0000313" key="8">
    <source>
        <dbReference type="EMBL" id="GEO09025.1"/>
    </source>
</evidence>
<feature type="transmembrane region" description="Helical" evidence="7">
    <location>
        <begin position="60"/>
        <end position="80"/>
    </location>
</feature>
<evidence type="ECO:0000256" key="2">
    <source>
        <dbReference type="ARBA" id="ARBA00006679"/>
    </source>
</evidence>
<evidence type="ECO:0000256" key="7">
    <source>
        <dbReference type="SAM" id="Phobius"/>
    </source>
</evidence>
<evidence type="ECO:0000256" key="5">
    <source>
        <dbReference type="ARBA" id="ARBA00022989"/>
    </source>
</evidence>
<evidence type="ECO:0000256" key="3">
    <source>
        <dbReference type="ARBA" id="ARBA00022475"/>
    </source>
</evidence>
<evidence type="ECO:0000256" key="6">
    <source>
        <dbReference type="ARBA" id="ARBA00023136"/>
    </source>
</evidence>
<proteinExistence type="inferred from homology"/>
<dbReference type="InterPro" id="IPR032808">
    <property type="entry name" value="DoxX"/>
</dbReference>
<evidence type="ECO:0000256" key="1">
    <source>
        <dbReference type="ARBA" id="ARBA00004651"/>
    </source>
</evidence>
<keyword evidence="9" id="KW-1185">Reference proteome</keyword>
<sequence>MTNIITKIERWGDTHHPRWIDILRIILGLVLIWKGVEFALNLDAFSVLMAKSKLVTSFGISLSAHLIIVIHIIGGLMITIGTQTRSSCLFQIPILLVAVFFVNLPEHVFKPYSEFWLSVSVLVGLIFFLVEGNGPLSVDRSGNRNS</sequence>
<keyword evidence="6 7" id="KW-0472">Membrane</keyword>
<evidence type="ECO:0000313" key="9">
    <source>
        <dbReference type="Proteomes" id="UP000321513"/>
    </source>
</evidence>